<dbReference type="AlphaFoldDB" id="A0A6C0F4K0"/>
<dbReference type="EMBL" id="MN739030">
    <property type="protein sequence ID" value="QHT36072.1"/>
    <property type="molecule type" value="Genomic_DNA"/>
</dbReference>
<feature type="compositionally biased region" description="Acidic residues" evidence="1">
    <location>
        <begin position="214"/>
        <end position="230"/>
    </location>
</feature>
<feature type="compositionally biased region" description="Low complexity" evidence="1">
    <location>
        <begin position="1"/>
        <end position="10"/>
    </location>
</feature>
<evidence type="ECO:0000313" key="2">
    <source>
        <dbReference type="EMBL" id="QHT36072.1"/>
    </source>
</evidence>
<feature type="compositionally biased region" description="Low complexity" evidence="1">
    <location>
        <begin position="40"/>
        <end position="55"/>
    </location>
</feature>
<organism evidence="2">
    <name type="scientific">viral metagenome</name>
    <dbReference type="NCBI Taxonomy" id="1070528"/>
    <lineage>
        <taxon>unclassified sequences</taxon>
        <taxon>metagenomes</taxon>
        <taxon>organismal metagenomes</taxon>
    </lineage>
</organism>
<evidence type="ECO:0000256" key="1">
    <source>
        <dbReference type="SAM" id="MobiDB-lite"/>
    </source>
</evidence>
<accession>A0A6C0F4K0</accession>
<reference evidence="2" key="1">
    <citation type="journal article" date="2020" name="Nature">
        <title>Giant virus diversity and host interactions through global metagenomics.</title>
        <authorList>
            <person name="Schulz F."/>
            <person name="Roux S."/>
            <person name="Paez-Espino D."/>
            <person name="Jungbluth S."/>
            <person name="Walsh D.A."/>
            <person name="Denef V.J."/>
            <person name="McMahon K.D."/>
            <person name="Konstantinidis K.T."/>
            <person name="Eloe-Fadrosh E.A."/>
            <person name="Kyrpides N.C."/>
            <person name="Woyke T."/>
        </authorList>
    </citation>
    <scope>NUCLEOTIDE SEQUENCE</scope>
    <source>
        <strain evidence="2">GVMAG-M-3300009182-46</strain>
    </source>
</reference>
<feature type="region of interest" description="Disordered" evidence="1">
    <location>
        <begin position="1"/>
        <end position="55"/>
    </location>
</feature>
<feature type="compositionally biased region" description="Polar residues" evidence="1">
    <location>
        <begin position="17"/>
        <end position="39"/>
    </location>
</feature>
<feature type="region of interest" description="Disordered" evidence="1">
    <location>
        <begin position="211"/>
        <end position="234"/>
    </location>
</feature>
<proteinExistence type="predicted"/>
<name>A0A6C0F4K0_9ZZZZ</name>
<protein>
    <submittedName>
        <fullName evidence="2">Uncharacterized protein</fullName>
    </submittedName>
</protein>
<sequence length="249" mass="27966">MSSSRSVAAARQRRAGDSTSQQQPTRGPQPSISSRQAFVQQPQQRASYTQYQQTQTQTQAQGQRVSYAQQQNLQNNEQMQASTPSLTIPQAITLITLRIGRLENTVKKLQEEGGNFSTENSEGNDNIRSIDESVLNSIFTRLHAIENSKLSTNTNNGLNSNDSIIRTLNDKVTLLQNELRRANETISKLQIFSNDIDQRLLNVQMITSPLGDTENYEEENENAYDDEGDEPTTTNLKELIQNEIENSES</sequence>